<evidence type="ECO:0000313" key="3">
    <source>
        <dbReference type="Proteomes" id="UP000704712"/>
    </source>
</evidence>
<dbReference type="Proteomes" id="UP000704712">
    <property type="component" value="Unassembled WGS sequence"/>
</dbReference>
<dbReference type="AlphaFoldDB" id="A0A8S9UV09"/>
<gene>
    <name evidence="2" type="ORF">GN958_ATG06024</name>
</gene>
<proteinExistence type="predicted"/>
<sequence length="61" mass="6251">MALEHDARSSVTDSTGGYWSSDMSECEGVSVIKAGGSGEVSGSSADEVVVSKVNVTARDVR</sequence>
<feature type="compositionally biased region" description="Polar residues" evidence="1">
    <location>
        <begin position="9"/>
        <end position="20"/>
    </location>
</feature>
<evidence type="ECO:0000256" key="1">
    <source>
        <dbReference type="SAM" id="MobiDB-lite"/>
    </source>
</evidence>
<name>A0A8S9UV09_PHYIN</name>
<organism evidence="2 3">
    <name type="scientific">Phytophthora infestans</name>
    <name type="common">Potato late blight agent</name>
    <name type="synonym">Botrytis infestans</name>
    <dbReference type="NCBI Taxonomy" id="4787"/>
    <lineage>
        <taxon>Eukaryota</taxon>
        <taxon>Sar</taxon>
        <taxon>Stramenopiles</taxon>
        <taxon>Oomycota</taxon>
        <taxon>Peronosporomycetes</taxon>
        <taxon>Peronosporales</taxon>
        <taxon>Peronosporaceae</taxon>
        <taxon>Phytophthora</taxon>
    </lineage>
</organism>
<feature type="region of interest" description="Disordered" evidence="1">
    <location>
        <begin position="1"/>
        <end position="20"/>
    </location>
</feature>
<protein>
    <submittedName>
        <fullName evidence="2">Uncharacterized protein</fullName>
    </submittedName>
</protein>
<accession>A0A8S9UV09</accession>
<reference evidence="2" key="1">
    <citation type="submission" date="2020-03" db="EMBL/GenBank/DDBJ databases">
        <title>Hybrid Assembly of Korean Phytophthora infestans isolates.</title>
        <authorList>
            <person name="Prokchorchik M."/>
            <person name="Lee Y."/>
            <person name="Seo J."/>
            <person name="Cho J.-H."/>
            <person name="Park Y.-E."/>
            <person name="Jang D.-C."/>
            <person name="Im J.-S."/>
            <person name="Choi J.-G."/>
            <person name="Park H.-J."/>
            <person name="Lee G.-B."/>
            <person name="Lee Y.-G."/>
            <person name="Hong S.-Y."/>
            <person name="Cho K."/>
            <person name="Sohn K.H."/>
        </authorList>
    </citation>
    <scope>NUCLEOTIDE SEQUENCE</scope>
    <source>
        <strain evidence="2">KR_2_A2</strain>
    </source>
</reference>
<evidence type="ECO:0000313" key="2">
    <source>
        <dbReference type="EMBL" id="KAF4144856.1"/>
    </source>
</evidence>
<comment type="caution">
    <text evidence="2">The sequence shown here is derived from an EMBL/GenBank/DDBJ whole genome shotgun (WGS) entry which is preliminary data.</text>
</comment>
<dbReference type="EMBL" id="JAACNO010000795">
    <property type="protein sequence ID" value="KAF4144856.1"/>
    <property type="molecule type" value="Genomic_DNA"/>
</dbReference>